<dbReference type="PANTHER" id="PTHR19303:SF73">
    <property type="entry name" value="PROTEIN PDC2"/>
    <property type="match status" value="1"/>
</dbReference>
<evidence type="ECO:0000259" key="1">
    <source>
        <dbReference type="Pfam" id="PF03184"/>
    </source>
</evidence>
<dbReference type="Proteomes" id="UP001281410">
    <property type="component" value="Unassembled WGS sequence"/>
</dbReference>
<evidence type="ECO:0000313" key="3">
    <source>
        <dbReference type="Proteomes" id="UP001281410"/>
    </source>
</evidence>
<dbReference type="EMBL" id="JANJYJ010000003">
    <property type="protein sequence ID" value="KAK3222197.1"/>
    <property type="molecule type" value="Genomic_DNA"/>
</dbReference>
<organism evidence="2 3">
    <name type="scientific">Dipteronia sinensis</name>
    <dbReference type="NCBI Taxonomy" id="43782"/>
    <lineage>
        <taxon>Eukaryota</taxon>
        <taxon>Viridiplantae</taxon>
        <taxon>Streptophyta</taxon>
        <taxon>Embryophyta</taxon>
        <taxon>Tracheophyta</taxon>
        <taxon>Spermatophyta</taxon>
        <taxon>Magnoliopsida</taxon>
        <taxon>eudicotyledons</taxon>
        <taxon>Gunneridae</taxon>
        <taxon>Pentapetalae</taxon>
        <taxon>rosids</taxon>
        <taxon>malvids</taxon>
        <taxon>Sapindales</taxon>
        <taxon>Sapindaceae</taxon>
        <taxon>Hippocastanoideae</taxon>
        <taxon>Acereae</taxon>
        <taxon>Dipteronia</taxon>
    </lineage>
</organism>
<gene>
    <name evidence="2" type="ORF">Dsin_009222</name>
</gene>
<dbReference type="InterPro" id="IPR004875">
    <property type="entry name" value="DDE_SF_endonuclease_dom"/>
</dbReference>
<feature type="domain" description="DDE-1" evidence="1">
    <location>
        <begin position="3"/>
        <end position="107"/>
    </location>
</feature>
<dbReference type="Pfam" id="PF03184">
    <property type="entry name" value="DDE_1"/>
    <property type="match status" value="1"/>
</dbReference>
<evidence type="ECO:0000313" key="2">
    <source>
        <dbReference type="EMBL" id="KAK3222197.1"/>
    </source>
</evidence>
<proteinExistence type="predicted"/>
<protein>
    <recommendedName>
        <fullName evidence="1">DDE-1 domain-containing protein</fullName>
    </recommendedName>
</protein>
<dbReference type="GO" id="GO:0003677">
    <property type="term" value="F:DNA binding"/>
    <property type="evidence" value="ECO:0007669"/>
    <property type="project" value="TreeGrafter"/>
</dbReference>
<name>A0AAE0AQL9_9ROSI</name>
<dbReference type="GO" id="GO:0005634">
    <property type="term" value="C:nucleus"/>
    <property type="evidence" value="ECO:0007669"/>
    <property type="project" value="TreeGrafter"/>
</dbReference>
<sequence>MANRKVLLLLDNCTAHVPLIELPNHNQLRNTTVHYLPPNLTSKLQPCVVGIIRNFNGYYSRCFNCMMLDRLESNTPDPENIDILEAIRMDVVAWTFDVRHKTIANCFLHCKSIQSKEKLRETMRIVVL</sequence>
<dbReference type="AlphaFoldDB" id="A0AAE0AQL9"/>
<reference evidence="2" key="1">
    <citation type="journal article" date="2023" name="Plant J.">
        <title>Genome sequences and population genomics provide insights into the demographic history, inbreeding, and mutation load of two 'living fossil' tree species of Dipteronia.</title>
        <authorList>
            <person name="Feng Y."/>
            <person name="Comes H.P."/>
            <person name="Chen J."/>
            <person name="Zhu S."/>
            <person name="Lu R."/>
            <person name="Zhang X."/>
            <person name="Li P."/>
            <person name="Qiu J."/>
            <person name="Olsen K.M."/>
            <person name="Qiu Y."/>
        </authorList>
    </citation>
    <scope>NUCLEOTIDE SEQUENCE</scope>
    <source>
        <strain evidence="2">NBL</strain>
    </source>
</reference>
<accession>A0AAE0AQL9</accession>
<keyword evidence="3" id="KW-1185">Reference proteome</keyword>
<comment type="caution">
    <text evidence="2">The sequence shown here is derived from an EMBL/GenBank/DDBJ whole genome shotgun (WGS) entry which is preliminary data.</text>
</comment>
<dbReference type="InterPro" id="IPR050863">
    <property type="entry name" value="CenT-Element_Derived"/>
</dbReference>
<dbReference type="PANTHER" id="PTHR19303">
    <property type="entry name" value="TRANSPOSON"/>
    <property type="match status" value="1"/>
</dbReference>